<dbReference type="Gene3D" id="3.10.560.10">
    <property type="entry name" value="Outer membrane lipoprotein wza domain like"/>
    <property type="match status" value="1"/>
</dbReference>
<name>A0A0G1FA45_9BACT</name>
<gene>
    <name evidence="2" type="ORF">UV68_C0054G0004</name>
</gene>
<evidence type="ECO:0000313" key="3">
    <source>
        <dbReference type="Proteomes" id="UP000033980"/>
    </source>
</evidence>
<organism evidence="2 3">
    <name type="scientific">Candidatus Collierbacteria bacterium GW2011_GWC2_43_12</name>
    <dbReference type="NCBI Taxonomy" id="1618390"/>
    <lineage>
        <taxon>Bacteria</taxon>
        <taxon>Candidatus Collieribacteriota</taxon>
    </lineage>
</organism>
<evidence type="ECO:0000313" key="2">
    <source>
        <dbReference type="EMBL" id="KKS92006.1"/>
    </source>
</evidence>
<feature type="domain" description="Soluble ligand binding" evidence="1">
    <location>
        <begin position="54"/>
        <end position="109"/>
    </location>
</feature>
<proteinExistence type="predicted"/>
<reference evidence="2 3" key="1">
    <citation type="journal article" date="2015" name="Nature">
        <title>rRNA introns, odd ribosomes, and small enigmatic genomes across a large radiation of phyla.</title>
        <authorList>
            <person name="Brown C.T."/>
            <person name="Hug L.A."/>
            <person name="Thomas B.C."/>
            <person name="Sharon I."/>
            <person name="Castelle C.J."/>
            <person name="Singh A."/>
            <person name="Wilkins M.J."/>
            <person name="Williams K.H."/>
            <person name="Banfield J.F."/>
        </authorList>
    </citation>
    <scope>NUCLEOTIDE SEQUENCE [LARGE SCALE GENOMIC DNA]</scope>
</reference>
<dbReference type="SUPFAM" id="SSF81585">
    <property type="entry name" value="PsbU/PolX domain-like"/>
    <property type="match status" value="1"/>
</dbReference>
<dbReference type="Pfam" id="PF10531">
    <property type="entry name" value="SLBB"/>
    <property type="match status" value="1"/>
</dbReference>
<sequence>MNRYVDRFLLGILVLGLLISAGSLFRGILGSNQVQVEYLNGSDEKEIMTGEIFVDIEGAVVRPGVYQLAENERFKDALIKAGGFSEKADRGYCEKNLNMAQLLKDGQKIYIPFVGDTPSIPGYNEAKTTGGVVNVNSASLSELDTLEGVGAVRVNSIVKNRPYTTIEELVSKGGLTKQILEKNEGRIVLY</sequence>
<dbReference type="Gene3D" id="1.10.150.320">
    <property type="entry name" value="Photosystem II 12 kDa extrinsic protein"/>
    <property type="match status" value="1"/>
</dbReference>
<dbReference type="PATRIC" id="fig|1618390.3.peg.853"/>
<comment type="caution">
    <text evidence="2">The sequence shown here is derived from an EMBL/GenBank/DDBJ whole genome shotgun (WGS) entry which is preliminary data.</text>
</comment>
<dbReference type="Proteomes" id="UP000033980">
    <property type="component" value="Unassembled WGS sequence"/>
</dbReference>
<dbReference type="EMBL" id="LCFK01000054">
    <property type="protein sequence ID" value="KKS92006.1"/>
    <property type="molecule type" value="Genomic_DNA"/>
</dbReference>
<evidence type="ECO:0000259" key="1">
    <source>
        <dbReference type="Pfam" id="PF10531"/>
    </source>
</evidence>
<dbReference type="InterPro" id="IPR019554">
    <property type="entry name" value="Soluble_ligand-bd"/>
</dbReference>
<protein>
    <submittedName>
        <fullName evidence="2">ComEA</fullName>
    </submittedName>
</protein>
<dbReference type="Pfam" id="PF12836">
    <property type="entry name" value="HHH_3"/>
    <property type="match status" value="1"/>
</dbReference>
<dbReference type="AlphaFoldDB" id="A0A0G1FA45"/>
<accession>A0A0G1FA45</accession>